<evidence type="ECO:0000313" key="6">
    <source>
        <dbReference type="Proteomes" id="UP000054558"/>
    </source>
</evidence>
<dbReference type="Gene3D" id="2.60.120.200">
    <property type="match status" value="1"/>
</dbReference>
<dbReference type="EMBL" id="DF237129">
    <property type="protein sequence ID" value="GAQ84214.1"/>
    <property type="molecule type" value="Genomic_DNA"/>
</dbReference>
<keyword evidence="5" id="KW-0430">Lectin</keyword>
<proteinExistence type="inferred from homology"/>
<comment type="similarity">
    <text evidence="1">Belongs to the glycosyl hydrolase 16 family.</text>
</comment>
<dbReference type="PANTHER" id="PTHR10963">
    <property type="entry name" value="GLYCOSYL HYDROLASE-RELATED"/>
    <property type="match status" value="1"/>
</dbReference>
<evidence type="ECO:0000256" key="3">
    <source>
        <dbReference type="SAM" id="SignalP"/>
    </source>
</evidence>
<keyword evidence="3" id="KW-0732">Signal</keyword>
<evidence type="ECO:0000256" key="1">
    <source>
        <dbReference type="ARBA" id="ARBA00006865"/>
    </source>
</evidence>
<evidence type="ECO:0000259" key="4">
    <source>
        <dbReference type="PROSITE" id="PS51762"/>
    </source>
</evidence>
<evidence type="ECO:0000313" key="5">
    <source>
        <dbReference type="EMBL" id="GAQ84214.1"/>
    </source>
</evidence>
<dbReference type="PANTHER" id="PTHR10963:SF55">
    <property type="entry name" value="GLYCOSIDE HYDROLASE FAMILY 16 PROTEIN"/>
    <property type="match status" value="1"/>
</dbReference>
<dbReference type="GO" id="GO:0030246">
    <property type="term" value="F:carbohydrate binding"/>
    <property type="evidence" value="ECO:0007669"/>
    <property type="project" value="UniProtKB-KW"/>
</dbReference>
<dbReference type="AlphaFoldDB" id="A0A1Y1HZX4"/>
<dbReference type="GO" id="GO:0004553">
    <property type="term" value="F:hydrolase activity, hydrolyzing O-glycosyl compounds"/>
    <property type="evidence" value="ECO:0007669"/>
    <property type="project" value="InterPro"/>
</dbReference>
<protein>
    <submittedName>
        <fullName evidence="5">Concanavalin A-like lectin/glucanase</fullName>
    </submittedName>
</protein>
<dbReference type="InterPro" id="IPR050546">
    <property type="entry name" value="Glycosyl_Hydrlase_16"/>
</dbReference>
<keyword evidence="6" id="KW-1185">Reference proteome</keyword>
<accession>A0A1Y1HZX4</accession>
<feature type="chain" id="PRO_5013208663" evidence="3">
    <location>
        <begin position="24"/>
        <end position="464"/>
    </location>
</feature>
<dbReference type="Proteomes" id="UP000054558">
    <property type="component" value="Unassembled WGS sequence"/>
</dbReference>
<feature type="domain" description="GH16" evidence="4">
    <location>
        <begin position="208"/>
        <end position="462"/>
    </location>
</feature>
<feature type="region of interest" description="Disordered" evidence="2">
    <location>
        <begin position="193"/>
        <end position="215"/>
    </location>
</feature>
<dbReference type="InterPro" id="IPR000757">
    <property type="entry name" value="Beta-glucanase-like"/>
</dbReference>
<dbReference type="SUPFAM" id="SSF49899">
    <property type="entry name" value="Concanavalin A-like lectins/glucanases"/>
    <property type="match status" value="1"/>
</dbReference>
<feature type="signal peptide" evidence="3">
    <location>
        <begin position="1"/>
        <end position="23"/>
    </location>
</feature>
<evidence type="ECO:0000256" key="2">
    <source>
        <dbReference type="SAM" id="MobiDB-lite"/>
    </source>
</evidence>
<dbReference type="GO" id="GO:0005975">
    <property type="term" value="P:carbohydrate metabolic process"/>
    <property type="evidence" value="ECO:0007669"/>
    <property type="project" value="InterPro"/>
</dbReference>
<reference evidence="5 6" key="1">
    <citation type="journal article" date="2014" name="Nat. Commun.">
        <title>Klebsormidium flaccidum genome reveals primary factors for plant terrestrial adaptation.</title>
        <authorList>
            <person name="Hori K."/>
            <person name="Maruyama F."/>
            <person name="Fujisawa T."/>
            <person name="Togashi T."/>
            <person name="Yamamoto N."/>
            <person name="Seo M."/>
            <person name="Sato S."/>
            <person name="Yamada T."/>
            <person name="Mori H."/>
            <person name="Tajima N."/>
            <person name="Moriyama T."/>
            <person name="Ikeuchi M."/>
            <person name="Watanabe M."/>
            <person name="Wada H."/>
            <person name="Kobayashi K."/>
            <person name="Saito M."/>
            <person name="Masuda T."/>
            <person name="Sasaki-Sekimoto Y."/>
            <person name="Mashiguchi K."/>
            <person name="Awai K."/>
            <person name="Shimojima M."/>
            <person name="Masuda S."/>
            <person name="Iwai M."/>
            <person name="Nobusawa T."/>
            <person name="Narise T."/>
            <person name="Kondo S."/>
            <person name="Saito H."/>
            <person name="Sato R."/>
            <person name="Murakawa M."/>
            <person name="Ihara Y."/>
            <person name="Oshima-Yamada Y."/>
            <person name="Ohtaka K."/>
            <person name="Satoh M."/>
            <person name="Sonobe K."/>
            <person name="Ishii M."/>
            <person name="Ohtani R."/>
            <person name="Kanamori-Sato M."/>
            <person name="Honoki R."/>
            <person name="Miyazaki D."/>
            <person name="Mochizuki H."/>
            <person name="Umetsu J."/>
            <person name="Higashi K."/>
            <person name="Shibata D."/>
            <person name="Kamiya Y."/>
            <person name="Sato N."/>
            <person name="Nakamura Y."/>
            <person name="Tabata S."/>
            <person name="Ida S."/>
            <person name="Kurokawa K."/>
            <person name="Ohta H."/>
        </authorList>
    </citation>
    <scope>NUCLEOTIDE SEQUENCE [LARGE SCALE GENOMIC DNA]</scope>
    <source>
        <strain evidence="5 6">NIES-2285</strain>
    </source>
</reference>
<sequence>MATYRRFRLTFLVALLYAFLVNGSSEKDGPSFPGEARLIGEWTAFEGRIVSVPEGSPQLSAGSVKVELGKEGAKLRGAFACLTPGTAYVFSLRLKTDKPVDLVLSVESVPIFASAVDNDTANVGRFVAHTSTETLEIALYGSEEGYCVYLEEISVFPVCAIQAPNPCFNYDGQNMTCCPSGCGPNDGPLATCADPDPPPVTPSPTAAAPEEHVPPPPADYRWVVNRALTDEFNGDSLDRSKWQPIIPYYSGRLPSQYSTANVAVGGGYARLTSTTAVTNVNQVADPYNDPWISAAALASNSPIASLGFYETRMKASNLLMPSSFWFQSVHTETDVTETIGNSANFRSRYMPINTHYYPTGRGPSQTGDLTTPYFYRLPTGTITSDFHVYGFWWQSPTKLQFYFDGQLAATITPKAPFTEASYLFFDTEVFKQYGLPDVASLKDPSMNVFLVDYVRAYALVPAKK</sequence>
<dbReference type="OrthoDB" id="4781at2759"/>
<gene>
    <name evidence="5" type="ORF">KFL_001800220</name>
</gene>
<dbReference type="InterPro" id="IPR013320">
    <property type="entry name" value="ConA-like_dom_sf"/>
</dbReference>
<dbReference type="Pfam" id="PF00722">
    <property type="entry name" value="Glyco_hydro_16"/>
    <property type="match status" value="1"/>
</dbReference>
<dbReference type="PROSITE" id="PS51762">
    <property type="entry name" value="GH16_2"/>
    <property type="match status" value="1"/>
</dbReference>
<name>A0A1Y1HZX4_KLENI</name>
<organism evidence="5 6">
    <name type="scientific">Klebsormidium nitens</name>
    <name type="common">Green alga</name>
    <name type="synonym">Ulothrix nitens</name>
    <dbReference type="NCBI Taxonomy" id="105231"/>
    <lineage>
        <taxon>Eukaryota</taxon>
        <taxon>Viridiplantae</taxon>
        <taxon>Streptophyta</taxon>
        <taxon>Klebsormidiophyceae</taxon>
        <taxon>Klebsormidiales</taxon>
        <taxon>Klebsormidiaceae</taxon>
        <taxon>Klebsormidium</taxon>
    </lineage>
</organism>